<dbReference type="EMBL" id="GBXM01044413">
    <property type="protein sequence ID" value="JAH64164.1"/>
    <property type="molecule type" value="Transcribed_RNA"/>
</dbReference>
<evidence type="ECO:0000313" key="1">
    <source>
        <dbReference type="EMBL" id="JAH64164.1"/>
    </source>
</evidence>
<sequence>MGSYSANIVQFVRSDLTVMTMKLFLCRTCQGFHLFTFHGGQLPTYFVAQL</sequence>
<reference evidence="1" key="1">
    <citation type="submission" date="2014-11" db="EMBL/GenBank/DDBJ databases">
        <authorList>
            <person name="Amaro Gonzalez C."/>
        </authorList>
    </citation>
    <scope>NUCLEOTIDE SEQUENCE</scope>
</reference>
<accession>A0A0E9UE71</accession>
<name>A0A0E9UE71_ANGAN</name>
<dbReference type="AlphaFoldDB" id="A0A0E9UE71"/>
<protein>
    <submittedName>
        <fullName evidence="1">Uncharacterized protein</fullName>
    </submittedName>
</protein>
<organism evidence="1">
    <name type="scientific">Anguilla anguilla</name>
    <name type="common">European freshwater eel</name>
    <name type="synonym">Muraena anguilla</name>
    <dbReference type="NCBI Taxonomy" id="7936"/>
    <lineage>
        <taxon>Eukaryota</taxon>
        <taxon>Metazoa</taxon>
        <taxon>Chordata</taxon>
        <taxon>Craniata</taxon>
        <taxon>Vertebrata</taxon>
        <taxon>Euteleostomi</taxon>
        <taxon>Actinopterygii</taxon>
        <taxon>Neopterygii</taxon>
        <taxon>Teleostei</taxon>
        <taxon>Anguilliformes</taxon>
        <taxon>Anguillidae</taxon>
        <taxon>Anguilla</taxon>
    </lineage>
</organism>
<proteinExistence type="predicted"/>
<reference evidence="1" key="2">
    <citation type="journal article" date="2015" name="Fish Shellfish Immunol.">
        <title>Early steps in the European eel (Anguilla anguilla)-Vibrio vulnificus interaction in the gills: Role of the RtxA13 toxin.</title>
        <authorList>
            <person name="Callol A."/>
            <person name="Pajuelo D."/>
            <person name="Ebbesson L."/>
            <person name="Teles M."/>
            <person name="MacKenzie S."/>
            <person name="Amaro C."/>
        </authorList>
    </citation>
    <scope>NUCLEOTIDE SEQUENCE</scope>
</reference>